<protein>
    <submittedName>
        <fullName evidence="1">Uncharacterized protein</fullName>
    </submittedName>
</protein>
<evidence type="ECO:0000313" key="1">
    <source>
        <dbReference type="EMBL" id="UUO00242.1"/>
    </source>
</evidence>
<keyword evidence="1" id="KW-0614">Plasmid</keyword>
<gene>
    <name evidence="1" type="ORF">I9054_022340</name>
</gene>
<dbReference type="GeneID" id="92798293"/>
<accession>A0A7T4PB29</accession>
<proteinExistence type="predicted"/>
<name>A0A7T4PB29_ACIBZ</name>
<organism evidence="1 2">
    <name type="scientific">Acinetobacter bereziniae</name>
    <name type="common">Acinetobacter genomosp. 10</name>
    <dbReference type="NCBI Taxonomy" id="106648"/>
    <lineage>
        <taxon>Bacteria</taxon>
        <taxon>Pseudomonadati</taxon>
        <taxon>Pseudomonadota</taxon>
        <taxon>Gammaproteobacteria</taxon>
        <taxon>Moraxellales</taxon>
        <taxon>Moraxellaceae</taxon>
        <taxon>Acinetobacter</taxon>
    </lineage>
</organism>
<sequence length="154" mass="17682">MLPMLASQLQQETGWRVTSCEILLDQSHTNTDESFGNIEITSKHGITLFFGFTSSTNKKIEMDEIRIFNAENIEVCIDENDANNVFAAAYDIVDQTNWRKIAINAKYEKQSRKVKSISFNRESEADLLHFVENQKDFSNWVKSKILEEVSKSHG</sequence>
<geneLocation type="plasmid" evidence="1 2">
    <name>unnamed</name>
</geneLocation>
<evidence type="ECO:0000313" key="2">
    <source>
        <dbReference type="Proteomes" id="UP000644140"/>
    </source>
</evidence>
<dbReference type="Proteomes" id="UP000644140">
    <property type="component" value="Plasmid unnamed"/>
</dbReference>
<dbReference type="EMBL" id="CP092086">
    <property type="protein sequence ID" value="UUO00242.1"/>
    <property type="molecule type" value="Genomic_DNA"/>
</dbReference>
<dbReference type="AlphaFoldDB" id="A0A7T4PB29"/>
<reference evidence="1" key="1">
    <citation type="submission" date="2022-02" db="EMBL/GenBank/DDBJ databases">
        <title>Characterization of Tn125 harboring carbapenem-resistant Acinetobacter bereziniae clinical isolates.</title>
        <authorList>
            <person name="Wong N.-K."/>
            <person name="Pan Q."/>
        </authorList>
    </citation>
    <scope>NUCLEOTIDE SEQUENCE</scope>
    <source>
        <strain evidence="1">GD03393</strain>
        <plasmid evidence="1">unnamed</plasmid>
    </source>
</reference>
<dbReference type="RefSeq" id="WP_004968108.1">
    <property type="nucleotide sequence ID" value="NZ_CAXNZU010000088.1"/>
</dbReference>